<dbReference type="InterPro" id="IPR001041">
    <property type="entry name" value="2Fe-2S_ferredoxin-type"/>
</dbReference>
<dbReference type="InterPro" id="IPR016208">
    <property type="entry name" value="Ald_Oxase/xanthine_DH-like"/>
</dbReference>
<dbReference type="InterPro" id="IPR006058">
    <property type="entry name" value="2Fe2S_fd_BS"/>
</dbReference>
<dbReference type="Pfam" id="PF20256">
    <property type="entry name" value="MoCoBD_2"/>
    <property type="match status" value="1"/>
</dbReference>
<protein>
    <submittedName>
        <fullName evidence="6">Molybdopterin-dependent oxidoreductase</fullName>
    </submittedName>
</protein>
<dbReference type="InterPro" id="IPR000674">
    <property type="entry name" value="Ald_Oxase/Xan_DH_a/b"/>
</dbReference>
<dbReference type="SUPFAM" id="SSF56003">
    <property type="entry name" value="Molybdenum cofactor-binding domain"/>
    <property type="match status" value="1"/>
</dbReference>
<dbReference type="Pfam" id="PF01315">
    <property type="entry name" value="Ald_Xan_dh_C"/>
    <property type="match status" value="1"/>
</dbReference>
<dbReference type="InterPro" id="IPR036010">
    <property type="entry name" value="2Fe-2S_ferredoxin-like_sf"/>
</dbReference>
<dbReference type="GO" id="GO:0051537">
    <property type="term" value="F:2 iron, 2 sulfur cluster binding"/>
    <property type="evidence" value="ECO:0007669"/>
    <property type="project" value="InterPro"/>
</dbReference>
<name>A0A5J5GIP7_9RHOB</name>
<dbReference type="PROSITE" id="PS51085">
    <property type="entry name" value="2FE2S_FER_2"/>
    <property type="match status" value="1"/>
</dbReference>
<dbReference type="InterPro" id="IPR036856">
    <property type="entry name" value="Ald_Oxase/Xan_DH_a/b_sf"/>
</dbReference>
<dbReference type="Gene3D" id="3.90.1170.50">
    <property type="entry name" value="Aldehyde oxidase/xanthine dehydrogenase, a/b hammerhead"/>
    <property type="match status" value="1"/>
</dbReference>
<dbReference type="AlphaFoldDB" id="A0A5J5GIP7"/>
<dbReference type="Pfam" id="PF01799">
    <property type="entry name" value="Fer2_2"/>
    <property type="match status" value="1"/>
</dbReference>
<comment type="caution">
    <text evidence="6">The sequence shown here is derived from an EMBL/GenBank/DDBJ whole genome shotgun (WGS) entry which is preliminary data.</text>
</comment>
<dbReference type="InterPro" id="IPR046867">
    <property type="entry name" value="AldOxase/xan_DH_MoCoBD2"/>
</dbReference>
<keyword evidence="3" id="KW-0560">Oxidoreductase</keyword>
<feature type="domain" description="2Fe-2S ferredoxin-type" evidence="5">
    <location>
        <begin position="11"/>
        <end position="87"/>
    </location>
</feature>
<evidence type="ECO:0000256" key="4">
    <source>
        <dbReference type="ARBA" id="ARBA00023004"/>
    </source>
</evidence>
<comment type="similarity">
    <text evidence="1">Belongs to the xanthine dehydrogenase family.</text>
</comment>
<organism evidence="6 7">
    <name type="scientific">Histidinibacterium aquaticum</name>
    <dbReference type="NCBI Taxonomy" id="2613962"/>
    <lineage>
        <taxon>Bacteria</taxon>
        <taxon>Pseudomonadati</taxon>
        <taxon>Pseudomonadota</taxon>
        <taxon>Alphaproteobacteria</taxon>
        <taxon>Rhodobacterales</taxon>
        <taxon>Paracoccaceae</taxon>
        <taxon>Histidinibacterium</taxon>
    </lineage>
</organism>
<dbReference type="SUPFAM" id="SSF47741">
    <property type="entry name" value="CO dehydrogenase ISP C-domain like"/>
    <property type="match status" value="1"/>
</dbReference>
<evidence type="ECO:0000256" key="1">
    <source>
        <dbReference type="ARBA" id="ARBA00006849"/>
    </source>
</evidence>
<accession>A0A5J5GIP7</accession>
<dbReference type="SUPFAM" id="SSF54665">
    <property type="entry name" value="CO dehydrogenase molybdoprotein N-domain-like"/>
    <property type="match status" value="1"/>
</dbReference>
<dbReference type="PANTHER" id="PTHR11908">
    <property type="entry name" value="XANTHINE DEHYDROGENASE"/>
    <property type="match status" value="1"/>
</dbReference>
<dbReference type="PROSITE" id="PS00197">
    <property type="entry name" value="2FE2S_FER_1"/>
    <property type="match status" value="1"/>
</dbReference>
<dbReference type="InterPro" id="IPR002888">
    <property type="entry name" value="2Fe-2S-bd"/>
</dbReference>
<dbReference type="SUPFAM" id="SSF54292">
    <property type="entry name" value="2Fe-2S ferredoxin-like"/>
    <property type="match status" value="1"/>
</dbReference>
<keyword evidence="4" id="KW-0408">Iron</keyword>
<dbReference type="InterPro" id="IPR036884">
    <property type="entry name" value="2Fe-2S-bd_dom_sf"/>
</dbReference>
<evidence type="ECO:0000256" key="2">
    <source>
        <dbReference type="ARBA" id="ARBA00022723"/>
    </source>
</evidence>
<sequence>MKETTEMSGEIAIDLMVNGTEHRIAVPPNLSLLDCLRDKVGLTGSKECCAVGECGACTVEMDGQLVNSCLCLAVEADGKAVTTAEAEDEDLGSVRDAFLQTGSVQCGFCIPGMVMAARAILRDEKADDAVAVREGLSGNLCRCGGYNRMFEAMARVSARQARAEAPTGPVVGTDVERSGGRARADGSQKFLADLTIDNVAHLKLVTLPVAHARIDGIDASAAWKVPGVLDIVTAVDLPQPLMHFGPVYKDRPVLAAAETRHHGEPVAVIAAETKEAAEEAALLVEVSYTALPAVTDIEAATAPEAPLVQPPELRPNDPRSGTNILNERVTEWGDLDAPGADVVVEGIYGFPMVTHFAIEPHGFIVDARSDRMTVWSPVQHPYLLQRMMADLFELPLTSVQVLAPDPGGGFGGKQNPKFEPLVALISRRIGRPCRLVLTLEETFQNVRRTATRMKMRTGFTKDGDLVFQDAEADYLVGAYGDISERVMAKGSYLGAGPYRTPNARIRARAILSHTTPATAFRGFGTPQMSWAYEGQMDKAARALGIDGLAIRMRNLARKGDEVVPGDFGADGHWEQSLQKAADLLGWQTPLPEGHGRGIAVAIKAGATTGLSNATVRLLADGSVVVYAGTSDMGQGARTIFAQLAADAFGAPMDRVTVVSGDTSAVPFDLQTSASRSTVFMGNAISKACEDLHRQLAEMAAELSGLELEQISVTNGIIHLPEAPVPIMDFVCAELRSWGGELVGTGRMRRHSLKDHPLGGTPAFFEFNCTAFEVSVDEGTGEILIHRHVTVGDVGKALNPLQVEMQDEGAAIMGLGHSMMEHLVLGENGEIRNLGALDYRIPTTKDMPLSLVTGIVENGDGPGPYGAKGVSEGAILCTAPALAAAVAQATGVVIDDLPLTPERVWRAVQTRDR</sequence>
<dbReference type="GO" id="GO:0005506">
    <property type="term" value="F:iron ion binding"/>
    <property type="evidence" value="ECO:0007669"/>
    <property type="project" value="InterPro"/>
</dbReference>
<dbReference type="Pfam" id="PF02738">
    <property type="entry name" value="MoCoBD_1"/>
    <property type="match status" value="1"/>
</dbReference>
<dbReference type="EMBL" id="VYQE01000003">
    <property type="protein sequence ID" value="KAA9008119.1"/>
    <property type="molecule type" value="Genomic_DNA"/>
</dbReference>
<keyword evidence="7" id="KW-1185">Reference proteome</keyword>
<reference evidence="6 7" key="1">
    <citation type="submission" date="2019-09" db="EMBL/GenBank/DDBJ databases">
        <authorList>
            <person name="Park J.-S."/>
            <person name="Choi H.-J."/>
        </authorList>
    </citation>
    <scope>NUCLEOTIDE SEQUENCE [LARGE SCALE GENOMIC DNA]</scope>
    <source>
        <strain evidence="6 7">176SS1-4</strain>
    </source>
</reference>
<dbReference type="Gene3D" id="1.10.150.120">
    <property type="entry name" value="[2Fe-2S]-binding domain"/>
    <property type="match status" value="1"/>
</dbReference>
<gene>
    <name evidence="6" type="ORF">F3S47_11475</name>
</gene>
<dbReference type="PANTHER" id="PTHR11908:SF157">
    <property type="entry name" value="XANTHINE DEHYDROGENASE SUBUNIT D-RELATED"/>
    <property type="match status" value="1"/>
</dbReference>
<dbReference type="CDD" id="cd00207">
    <property type="entry name" value="fer2"/>
    <property type="match status" value="1"/>
</dbReference>
<evidence type="ECO:0000259" key="5">
    <source>
        <dbReference type="PROSITE" id="PS51085"/>
    </source>
</evidence>
<evidence type="ECO:0000313" key="6">
    <source>
        <dbReference type="EMBL" id="KAA9008119.1"/>
    </source>
</evidence>
<dbReference type="InterPro" id="IPR037165">
    <property type="entry name" value="AldOxase/xan_DH_Mopterin-bd_sf"/>
</dbReference>
<keyword evidence="2" id="KW-0479">Metal-binding</keyword>
<dbReference type="SMART" id="SM01008">
    <property type="entry name" value="Ald_Xan_dh_C"/>
    <property type="match status" value="1"/>
</dbReference>
<dbReference type="Gene3D" id="3.30.365.10">
    <property type="entry name" value="Aldehyde oxidase/xanthine dehydrogenase, molybdopterin binding domain"/>
    <property type="match status" value="4"/>
</dbReference>
<evidence type="ECO:0000256" key="3">
    <source>
        <dbReference type="ARBA" id="ARBA00023002"/>
    </source>
</evidence>
<dbReference type="GO" id="GO:0016491">
    <property type="term" value="F:oxidoreductase activity"/>
    <property type="evidence" value="ECO:0007669"/>
    <property type="project" value="UniProtKB-KW"/>
</dbReference>
<dbReference type="Proteomes" id="UP000326554">
    <property type="component" value="Unassembled WGS sequence"/>
</dbReference>
<dbReference type="InterPro" id="IPR008274">
    <property type="entry name" value="AldOxase/xan_DH_MoCoBD1"/>
</dbReference>
<dbReference type="InterPro" id="IPR012675">
    <property type="entry name" value="Beta-grasp_dom_sf"/>
</dbReference>
<evidence type="ECO:0000313" key="7">
    <source>
        <dbReference type="Proteomes" id="UP000326554"/>
    </source>
</evidence>
<proteinExistence type="inferred from homology"/>
<dbReference type="Gene3D" id="3.10.20.30">
    <property type="match status" value="1"/>
</dbReference>